<keyword evidence="5" id="KW-0653">Protein transport</keyword>
<dbReference type="Gene3D" id="1.20.5.3310">
    <property type="match status" value="1"/>
</dbReference>
<comment type="caution">
    <text evidence="10">The sequence shown here is derived from an EMBL/GenBank/DDBJ whole genome shotgun (WGS) entry which is preliminary data.</text>
</comment>
<evidence type="ECO:0000256" key="6">
    <source>
        <dbReference type="ARBA" id="ARBA00022989"/>
    </source>
</evidence>
<dbReference type="RefSeq" id="WP_226747319.1">
    <property type="nucleotide sequence ID" value="NZ_JAJATZ010000002.1"/>
</dbReference>
<dbReference type="Proteomes" id="UP001138961">
    <property type="component" value="Unassembled WGS sequence"/>
</dbReference>
<dbReference type="InterPro" id="IPR018448">
    <property type="entry name" value="TatB"/>
</dbReference>
<dbReference type="PRINTS" id="PR01506">
    <property type="entry name" value="TATBPROTEIN"/>
</dbReference>
<keyword evidence="11" id="KW-1185">Reference proteome</keyword>
<feature type="region of interest" description="Disordered" evidence="9">
    <location>
        <begin position="108"/>
        <end position="157"/>
    </location>
</feature>
<evidence type="ECO:0000256" key="5">
    <source>
        <dbReference type="ARBA" id="ARBA00022927"/>
    </source>
</evidence>
<dbReference type="Pfam" id="PF02416">
    <property type="entry name" value="TatA_B_E"/>
    <property type="match status" value="1"/>
</dbReference>
<dbReference type="NCBIfam" id="TIGR01410">
    <property type="entry name" value="tatB"/>
    <property type="match status" value="1"/>
</dbReference>
<evidence type="ECO:0000313" key="10">
    <source>
        <dbReference type="EMBL" id="MCB5198361.1"/>
    </source>
</evidence>
<evidence type="ECO:0000256" key="9">
    <source>
        <dbReference type="SAM" id="MobiDB-lite"/>
    </source>
</evidence>
<dbReference type="EMBL" id="JAJATZ010000002">
    <property type="protein sequence ID" value="MCB5198361.1"/>
    <property type="molecule type" value="Genomic_DNA"/>
</dbReference>
<keyword evidence="6" id="KW-1133">Transmembrane helix</keyword>
<evidence type="ECO:0000313" key="11">
    <source>
        <dbReference type="Proteomes" id="UP001138961"/>
    </source>
</evidence>
<evidence type="ECO:0000256" key="1">
    <source>
        <dbReference type="ARBA" id="ARBA00004167"/>
    </source>
</evidence>
<keyword evidence="8" id="KW-0472">Membrane</keyword>
<evidence type="ECO:0000256" key="3">
    <source>
        <dbReference type="ARBA" id="ARBA00022475"/>
    </source>
</evidence>
<accession>A0ABS8BS71</accession>
<sequence length="157" mass="16255">MFGLGASEMILLGIVALIVIGPKDLPNMFRTLGQFTGKARAMASEFSRAMEAAADDAGVKDISKSIKAAANPQAFGLDKAREAAGLKDKPASATAKLSAERQAAKDKISAAAAQAAEDRQAREAAQAEMDADNADFMSAEAADTTDTPPKPKDEAKA</sequence>
<reference evidence="10" key="1">
    <citation type="submission" date="2021-10" db="EMBL/GenBank/DDBJ databases">
        <title>Loktanella gaetbuli sp. nov., isolated from a tidal flat.</title>
        <authorList>
            <person name="Park S."/>
            <person name="Yoon J.-H."/>
        </authorList>
    </citation>
    <scope>NUCLEOTIDE SEQUENCE</scope>
    <source>
        <strain evidence="10">TSTF-M6</strain>
    </source>
</reference>
<keyword evidence="4" id="KW-0812">Transmembrane</keyword>
<keyword evidence="3" id="KW-1003">Cell membrane</keyword>
<dbReference type="PANTHER" id="PTHR33162">
    <property type="entry name" value="SEC-INDEPENDENT PROTEIN TRANSLOCASE PROTEIN TATA, CHLOROPLASTIC"/>
    <property type="match status" value="1"/>
</dbReference>
<keyword evidence="2" id="KW-0813">Transport</keyword>
<evidence type="ECO:0000256" key="2">
    <source>
        <dbReference type="ARBA" id="ARBA00022448"/>
    </source>
</evidence>
<proteinExistence type="predicted"/>
<organism evidence="10 11">
    <name type="scientific">Loktanella gaetbuli</name>
    <dbReference type="NCBI Taxonomy" id="2881335"/>
    <lineage>
        <taxon>Bacteria</taxon>
        <taxon>Pseudomonadati</taxon>
        <taxon>Pseudomonadota</taxon>
        <taxon>Alphaproteobacteria</taxon>
        <taxon>Rhodobacterales</taxon>
        <taxon>Roseobacteraceae</taxon>
        <taxon>Loktanella</taxon>
    </lineage>
</organism>
<comment type="subcellular location">
    <subcellularLocation>
        <location evidence="1">Membrane</location>
        <topology evidence="1">Single-pass membrane protein</topology>
    </subcellularLocation>
</comment>
<name>A0ABS8BS71_9RHOB</name>
<gene>
    <name evidence="10" type="primary">tatB</name>
    <name evidence="10" type="ORF">LGQ03_03835</name>
</gene>
<evidence type="ECO:0000256" key="8">
    <source>
        <dbReference type="ARBA" id="ARBA00023136"/>
    </source>
</evidence>
<keyword evidence="7" id="KW-0811">Translocation</keyword>
<evidence type="ECO:0000256" key="4">
    <source>
        <dbReference type="ARBA" id="ARBA00022692"/>
    </source>
</evidence>
<dbReference type="InterPro" id="IPR003369">
    <property type="entry name" value="TatA/B/E"/>
</dbReference>
<protein>
    <submittedName>
        <fullName evidence="10">Sec-independent protein translocase protein TatB</fullName>
    </submittedName>
</protein>
<dbReference type="PANTHER" id="PTHR33162:SF1">
    <property type="entry name" value="SEC-INDEPENDENT PROTEIN TRANSLOCASE PROTEIN TATA, CHLOROPLASTIC"/>
    <property type="match status" value="1"/>
</dbReference>
<evidence type="ECO:0000256" key="7">
    <source>
        <dbReference type="ARBA" id="ARBA00023010"/>
    </source>
</evidence>